<dbReference type="AlphaFoldDB" id="A0A166DXZ0"/>
<evidence type="ECO:0000313" key="3">
    <source>
        <dbReference type="EMBL" id="KZP15185.1"/>
    </source>
</evidence>
<evidence type="ECO:0000256" key="1">
    <source>
        <dbReference type="SAM" id="MobiDB-lite"/>
    </source>
</evidence>
<evidence type="ECO:0000313" key="4">
    <source>
        <dbReference type="Proteomes" id="UP000076532"/>
    </source>
</evidence>
<reference evidence="3 4" key="1">
    <citation type="journal article" date="2016" name="Mol. Biol. Evol.">
        <title>Comparative Genomics of Early-Diverging Mushroom-Forming Fungi Provides Insights into the Origins of Lignocellulose Decay Capabilities.</title>
        <authorList>
            <person name="Nagy L.G."/>
            <person name="Riley R."/>
            <person name="Tritt A."/>
            <person name="Adam C."/>
            <person name="Daum C."/>
            <person name="Floudas D."/>
            <person name="Sun H."/>
            <person name="Yadav J.S."/>
            <person name="Pangilinan J."/>
            <person name="Larsson K.H."/>
            <person name="Matsuura K."/>
            <person name="Barry K."/>
            <person name="Labutti K."/>
            <person name="Kuo R."/>
            <person name="Ohm R.A."/>
            <person name="Bhattacharya S.S."/>
            <person name="Shirouzu T."/>
            <person name="Yoshinaga Y."/>
            <person name="Martin F.M."/>
            <person name="Grigoriev I.V."/>
            <person name="Hibbett D.S."/>
        </authorList>
    </citation>
    <scope>NUCLEOTIDE SEQUENCE [LARGE SCALE GENOMIC DNA]</scope>
    <source>
        <strain evidence="3 4">CBS 109695</strain>
    </source>
</reference>
<dbReference type="OrthoDB" id="19261at2759"/>
<accession>A0A166DXZ0</accession>
<organism evidence="3 4">
    <name type="scientific">Athelia psychrophila</name>
    <dbReference type="NCBI Taxonomy" id="1759441"/>
    <lineage>
        <taxon>Eukaryota</taxon>
        <taxon>Fungi</taxon>
        <taxon>Dikarya</taxon>
        <taxon>Basidiomycota</taxon>
        <taxon>Agaricomycotina</taxon>
        <taxon>Agaricomycetes</taxon>
        <taxon>Agaricomycetidae</taxon>
        <taxon>Atheliales</taxon>
        <taxon>Atheliaceae</taxon>
        <taxon>Athelia</taxon>
    </lineage>
</organism>
<feature type="region of interest" description="Disordered" evidence="1">
    <location>
        <begin position="57"/>
        <end position="82"/>
    </location>
</feature>
<feature type="transmembrane region" description="Helical" evidence="2">
    <location>
        <begin position="150"/>
        <end position="171"/>
    </location>
</feature>
<sequence length="307" mass="32984">MGSGANMAIVCPNSDESGTLSYTMAPAEVIPTVVSAPPRVAKLDIGLSDVYGDRLTISLSRNSPPPQSAPNRSSSTPSPPSPYCLPSPSIQPVIGAFASALPSSASPYATLIQHADLSTFTLDLTLPITSNDLTSGAEHKRHMMTVDHGFLCTVSFFGLLLLGVLIARWARMSTAHWFVGHAVTRVDANNIYFYAAGLYIIVGADGSGESIILKLISLRWEDLRATISVPFQDYAHFPIEENIGLGDTDNCYDEDKIFEAARLGGAEEYVEQLPEGFDTYLDRPFRGHYSFRTGGGCGTSPKMLGIS</sequence>
<keyword evidence="2" id="KW-1133">Transmembrane helix</keyword>
<dbReference type="Gene3D" id="3.40.50.300">
    <property type="entry name" value="P-loop containing nucleotide triphosphate hydrolases"/>
    <property type="match status" value="1"/>
</dbReference>
<protein>
    <submittedName>
        <fullName evidence="3">Uncharacterized protein</fullName>
    </submittedName>
</protein>
<dbReference type="InterPro" id="IPR027417">
    <property type="entry name" value="P-loop_NTPase"/>
</dbReference>
<keyword evidence="4" id="KW-1185">Reference proteome</keyword>
<dbReference type="Proteomes" id="UP000076532">
    <property type="component" value="Unassembled WGS sequence"/>
</dbReference>
<dbReference type="Gene3D" id="2.60.40.1210">
    <property type="entry name" value="Cellobiose dehydrogenase, cytochrome domain"/>
    <property type="match status" value="1"/>
</dbReference>
<name>A0A166DXZ0_9AGAM</name>
<dbReference type="EMBL" id="KV417607">
    <property type="protein sequence ID" value="KZP15185.1"/>
    <property type="molecule type" value="Genomic_DNA"/>
</dbReference>
<evidence type="ECO:0000256" key="2">
    <source>
        <dbReference type="SAM" id="Phobius"/>
    </source>
</evidence>
<dbReference type="SUPFAM" id="SSF52540">
    <property type="entry name" value="P-loop containing nucleoside triphosphate hydrolases"/>
    <property type="match status" value="1"/>
</dbReference>
<dbReference type="STRING" id="436010.A0A166DXZ0"/>
<proteinExistence type="predicted"/>
<gene>
    <name evidence="3" type="ORF">FIBSPDRAFT_959001</name>
</gene>
<keyword evidence="2" id="KW-0472">Membrane</keyword>
<keyword evidence="2" id="KW-0812">Transmembrane</keyword>
<feature type="transmembrane region" description="Helical" evidence="2">
    <location>
        <begin position="191"/>
        <end position="216"/>
    </location>
</feature>